<evidence type="ECO:0000313" key="7">
    <source>
        <dbReference type="Proteomes" id="UP001595814"/>
    </source>
</evidence>
<dbReference type="Pfam" id="PF13564">
    <property type="entry name" value="DoxX_2"/>
    <property type="match status" value="1"/>
</dbReference>
<name>A0ABV8JRM8_9FLAO</name>
<keyword evidence="4 5" id="KW-0472">Membrane</keyword>
<evidence type="ECO:0000256" key="3">
    <source>
        <dbReference type="ARBA" id="ARBA00022989"/>
    </source>
</evidence>
<dbReference type="EMBL" id="JBHSAW010000022">
    <property type="protein sequence ID" value="MFC4097562.1"/>
    <property type="molecule type" value="Genomic_DNA"/>
</dbReference>
<keyword evidence="3 5" id="KW-1133">Transmembrane helix</keyword>
<evidence type="ECO:0000256" key="2">
    <source>
        <dbReference type="ARBA" id="ARBA00022692"/>
    </source>
</evidence>
<dbReference type="Proteomes" id="UP001595814">
    <property type="component" value="Unassembled WGS sequence"/>
</dbReference>
<reference evidence="7" key="1">
    <citation type="journal article" date="2019" name="Int. J. Syst. Evol. Microbiol.">
        <title>The Global Catalogue of Microorganisms (GCM) 10K type strain sequencing project: providing services to taxonomists for standard genome sequencing and annotation.</title>
        <authorList>
            <consortium name="The Broad Institute Genomics Platform"/>
            <consortium name="The Broad Institute Genome Sequencing Center for Infectious Disease"/>
            <person name="Wu L."/>
            <person name="Ma J."/>
        </authorList>
    </citation>
    <scope>NUCLEOTIDE SEQUENCE [LARGE SCALE GENOMIC DNA]</scope>
    <source>
        <strain evidence="7">CECT 7477</strain>
    </source>
</reference>
<accession>A0ABV8JRM8</accession>
<keyword evidence="2 5" id="KW-0812">Transmembrane</keyword>
<comment type="caution">
    <text evidence="6">The sequence shown here is derived from an EMBL/GenBank/DDBJ whole genome shotgun (WGS) entry which is preliminary data.</text>
</comment>
<evidence type="ECO:0000313" key="6">
    <source>
        <dbReference type="EMBL" id="MFC4097562.1"/>
    </source>
</evidence>
<sequence length="117" mass="13006">MGNLAFWITTGFLSLFLVLSSYSYVFSPNTIEGIRDLGFPDYFRWQLAILKLAAALIILLPNLPWTLKEWGYAGISFFIITALVAHVAHKDSVQISISLIILLLTTIASYVLAKGLL</sequence>
<evidence type="ECO:0000256" key="5">
    <source>
        <dbReference type="SAM" id="Phobius"/>
    </source>
</evidence>
<protein>
    <submittedName>
        <fullName evidence="6">DoxX family protein</fullName>
    </submittedName>
</protein>
<dbReference type="InterPro" id="IPR032808">
    <property type="entry name" value="DoxX"/>
</dbReference>
<feature type="transmembrane region" description="Helical" evidence="5">
    <location>
        <begin position="95"/>
        <end position="113"/>
    </location>
</feature>
<evidence type="ECO:0000256" key="4">
    <source>
        <dbReference type="ARBA" id="ARBA00023136"/>
    </source>
</evidence>
<gene>
    <name evidence="6" type="ORF">ACFOUT_16875</name>
</gene>
<feature type="transmembrane region" description="Helical" evidence="5">
    <location>
        <begin position="70"/>
        <end position="89"/>
    </location>
</feature>
<proteinExistence type="predicted"/>
<evidence type="ECO:0000256" key="1">
    <source>
        <dbReference type="ARBA" id="ARBA00004141"/>
    </source>
</evidence>
<feature type="transmembrane region" description="Helical" evidence="5">
    <location>
        <begin position="42"/>
        <end position="63"/>
    </location>
</feature>
<comment type="subcellular location">
    <subcellularLocation>
        <location evidence="1">Membrane</location>
        <topology evidence="1">Multi-pass membrane protein</topology>
    </subcellularLocation>
</comment>
<dbReference type="RefSeq" id="WP_192463603.1">
    <property type="nucleotide sequence ID" value="NZ_JACYFJ010000009.1"/>
</dbReference>
<organism evidence="6 7">
    <name type="scientific">Euzebyella saccharophila</name>
    <dbReference type="NCBI Taxonomy" id="679664"/>
    <lineage>
        <taxon>Bacteria</taxon>
        <taxon>Pseudomonadati</taxon>
        <taxon>Bacteroidota</taxon>
        <taxon>Flavobacteriia</taxon>
        <taxon>Flavobacteriales</taxon>
        <taxon>Flavobacteriaceae</taxon>
        <taxon>Euzebyella</taxon>
    </lineage>
</organism>
<keyword evidence="7" id="KW-1185">Reference proteome</keyword>